<comment type="caution">
    <text evidence="7">The sequence shown here is derived from an EMBL/GenBank/DDBJ whole genome shotgun (WGS) entry which is preliminary data.</text>
</comment>
<dbReference type="Proteomes" id="UP000031166">
    <property type="component" value="Unassembled WGS sequence"/>
</dbReference>
<gene>
    <name evidence="6" type="primary">xseB</name>
    <name evidence="7" type="ORF">RM53_11585</name>
</gene>
<keyword evidence="2 6" id="KW-0963">Cytoplasm</keyword>
<sequence length="83" mass="8854">MTDTAAAIPADLSFEDALKRLETIVSRLESGQAPLEESIALYEEGAKLKAHCEARLKAAQLRVEKIVVGPDGQAKGVEAASFE</sequence>
<dbReference type="GO" id="GO:0006308">
    <property type="term" value="P:DNA catabolic process"/>
    <property type="evidence" value="ECO:0007669"/>
    <property type="project" value="UniProtKB-UniRule"/>
</dbReference>
<dbReference type="AlphaFoldDB" id="A0A0B4CXA6"/>
<protein>
    <recommendedName>
        <fullName evidence="6">Exodeoxyribonuclease 7 small subunit</fullName>
        <ecNumber evidence="6">3.1.11.6</ecNumber>
    </recommendedName>
    <alternativeName>
        <fullName evidence="6">Exodeoxyribonuclease VII small subunit</fullName>
        <shortName evidence="6">Exonuclease VII small subunit</shortName>
    </alternativeName>
</protein>
<reference evidence="7 8" key="1">
    <citation type="submission" date="2014-12" db="EMBL/GenBank/DDBJ databases">
        <title>Genome sequencing of Brevundimonas nasdae TPW30.</title>
        <authorList>
            <person name="Tan P.W."/>
            <person name="Chan K.-G."/>
        </authorList>
    </citation>
    <scope>NUCLEOTIDE SEQUENCE [LARGE SCALE GENOMIC DNA]</scope>
    <source>
        <strain evidence="7 8">TPW30</strain>
    </source>
</reference>
<organism evidence="7 8">
    <name type="scientific">Brevundimonas nasdae</name>
    <dbReference type="NCBI Taxonomy" id="172043"/>
    <lineage>
        <taxon>Bacteria</taxon>
        <taxon>Pseudomonadati</taxon>
        <taxon>Pseudomonadota</taxon>
        <taxon>Alphaproteobacteria</taxon>
        <taxon>Caulobacterales</taxon>
        <taxon>Caulobacteraceae</taxon>
        <taxon>Brevundimonas</taxon>
    </lineage>
</organism>
<comment type="similarity">
    <text evidence="1 6">Belongs to the XseB family.</text>
</comment>
<dbReference type="InterPro" id="IPR003761">
    <property type="entry name" value="Exonuc_VII_S"/>
</dbReference>
<evidence type="ECO:0000256" key="2">
    <source>
        <dbReference type="ARBA" id="ARBA00022490"/>
    </source>
</evidence>
<comment type="subunit">
    <text evidence="6">Heterooligomer composed of large and small subunits.</text>
</comment>
<dbReference type="HAMAP" id="MF_00337">
    <property type="entry name" value="Exonuc_7_S"/>
    <property type="match status" value="1"/>
</dbReference>
<dbReference type="InterPro" id="IPR037004">
    <property type="entry name" value="Exonuc_VII_ssu_sf"/>
</dbReference>
<accession>A0A0B4CXA6</accession>
<comment type="catalytic activity">
    <reaction evidence="6">
        <text>Exonucleolytic cleavage in either 5'- to 3'- or 3'- to 5'-direction to yield nucleoside 5'-phosphates.</text>
        <dbReference type="EC" id="3.1.11.6"/>
    </reaction>
</comment>
<dbReference type="GO" id="GO:0008855">
    <property type="term" value="F:exodeoxyribonuclease VII activity"/>
    <property type="evidence" value="ECO:0007669"/>
    <property type="project" value="UniProtKB-UniRule"/>
</dbReference>
<evidence type="ECO:0000256" key="5">
    <source>
        <dbReference type="ARBA" id="ARBA00022839"/>
    </source>
</evidence>
<keyword evidence="5 6" id="KW-0269">Exonuclease</keyword>
<name>A0A0B4CXA6_9CAUL</name>
<keyword evidence="4 6" id="KW-0378">Hydrolase</keyword>
<dbReference type="SUPFAM" id="SSF116842">
    <property type="entry name" value="XseB-like"/>
    <property type="match status" value="1"/>
</dbReference>
<dbReference type="NCBIfam" id="NF002139">
    <property type="entry name" value="PRK00977.1-3"/>
    <property type="match status" value="1"/>
</dbReference>
<evidence type="ECO:0000256" key="6">
    <source>
        <dbReference type="HAMAP-Rule" id="MF_00337"/>
    </source>
</evidence>
<dbReference type="EMBL" id="JWSY01000020">
    <property type="protein sequence ID" value="KIC56685.1"/>
    <property type="molecule type" value="Genomic_DNA"/>
</dbReference>
<dbReference type="GO" id="GO:0005829">
    <property type="term" value="C:cytosol"/>
    <property type="evidence" value="ECO:0007669"/>
    <property type="project" value="TreeGrafter"/>
</dbReference>
<comment type="function">
    <text evidence="6">Bidirectionally degrades single-stranded DNA into large acid-insoluble oligonucleotides, which are then degraded further into small acid-soluble oligonucleotides.</text>
</comment>
<dbReference type="Gene3D" id="1.10.287.1040">
    <property type="entry name" value="Exonuclease VII, small subunit"/>
    <property type="match status" value="1"/>
</dbReference>
<dbReference type="PANTHER" id="PTHR34137">
    <property type="entry name" value="EXODEOXYRIBONUCLEASE 7 SMALL SUBUNIT"/>
    <property type="match status" value="1"/>
</dbReference>
<evidence type="ECO:0000256" key="4">
    <source>
        <dbReference type="ARBA" id="ARBA00022801"/>
    </source>
</evidence>
<dbReference type="NCBIfam" id="TIGR01280">
    <property type="entry name" value="xseB"/>
    <property type="match status" value="1"/>
</dbReference>
<keyword evidence="3 6" id="KW-0540">Nuclease</keyword>
<proteinExistence type="inferred from homology"/>
<evidence type="ECO:0000256" key="3">
    <source>
        <dbReference type="ARBA" id="ARBA00022722"/>
    </source>
</evidence>
<comment type="subcellular location">
    <subcellularLocation>
        <location evidence="6">Cytoplasm</location>
    </subcellularLocation>
</comment>
<dbReference type="RefSeq" id="WP_017504472.1">
    <property type="nucleotide sequence ID" value="NZ_JBBCLU010000001.1"/>
</dbReference>
<dbReference type="GO" id="GO:0009318">
    <property type="term" value="C:exodeoxyribonuclease VII complex"/>
    <property type="evidence" value="ECO:0007669"/>
    <property type="project" value="UniProtKB-UniRule"/>
</dbReference>
<evidence type="ECO:0000313" key="8">
    <source>
        <dbReference type="Proteomes" id="UP000031166"/>
    </source>
</evidence>
<evidence type="ECO:0000256" key="1">
    <source>
        <dbReference type="ARBA" id="ARBA00009998"/>
    </source>
</evidence>
<dbReference type="PANTHER" id="PTHR34137:SF1">
    <property type="entry name" value="EXODEOXYRIBONUCLEASE 7 SMALL SUBUNIT"/>
    <property type="match status" value="1"/>
</dbReference>
<evidence type="ECO:0000313" key="7">
    <source>
        <dbReference type="EMBL" id="KIC56685.1"/>
    </source>
</evidence>
<dbReference type="STRING" id="172043.RM53_11585"/>
<dbReference type="EC" id="3.1.11.6" evidence="6"/>
<dbReference type="Pfam" id="PF02609">
    <property type="entry name" value="Exonuc_VII_S"/>
    <property type="match status" value="1"/>
</dbReference>